<dbReference type="GO" id="GO:0006529">
    <property type="term" value="P:asparagine biosynthetic process"/>
    <property type="evidence" value="ECO:0007669"/>
    <property type="project" value="UniProtKB-KW"/>
</dbReference>
<keyword evidence="6 12" id="KW-0547">Nucleotide-binding</keyword>
<gene>
    <name evidence="17" type="ORF">V9T40_001799</name>
</gene>
<feature type="binding site" evidence="14">
    <location>
        <position position="98"/>
    </location>
    <ligand>
        <name>L-glutamine</name>
        <dbReference type="ChEBI" id="CHEBI:58359"/>
    </ligand>
</feature>
<accession>A0AAN9TH85</accession>
<dbReference type="GO" id="GO:0005829">
    <property type="term" value="C:cytosol"/>
    <property type="evidence" value="ECO:0007669"/>
    <property type="project" value="TreeGrafter"/>
</dbReference>
<dbReference type="PIRSF" id="PIRSF001589">
    <property type="entry name" value="Asn_synthetase_glu-h"/>
    <property type="match status" value="1"/>
</dbReference>
<dbReference type="Pfam" id="PF13537">
    <property type="entry name" value="GATase_7"/>
    <property type="match status" value="1"/>
</dbReference>
<evidence type="ECO:0000256" key="15">
    <source>
        <dbReference type="PIRSR" id="PIRSR001589-3"/>
    </source>
</evidence>
<dbReference type="InterPro" id="IPR033738">
    <property type="entry name" value="AsnB_N"/>
</dbReference>
<feature type="domain" description="Glutamine amidotransferase type-2" evidence="16">
    <location>
        <begin position="2"/>
        <end position="204"/>
    </location>
</feature>
<evidence type="ECO:0000256" key="7">
    <source>
        <dbReference type="ARBA" id="ARBA00022840"/>
    </source>
</evidence>
<comment type="caution">
    <text evidence="17">The sequence shown here is derived from an EMBL/GenBank/DDBJ whole genome shotgun (WGS) entry which is preliminary data.</text>
</comment>
<name>A0AAN9TH85_9HEMI</name>
<feature type="binding site" evidence="14">
    <location>
        <position position="285"/>
    </location>
    <ligand>
        <name>ATP</name>
        <dbReference type="ChEBI" id="CHEBI:30616"/>
    </ligand>
</feature>
<dbReference type="InterPro" id="IPR001962">
    <property type="entry name" value="Asn_synthase"/>
</dbReference>
<dbReference type="GO" id="GO:0004066">
    <property type="term" value="F:asparagine synthase (glutamine-hydrolyzing) activity"/>
    <property type="evidence" value="ECO:0007669"/>
    <property type="project" value="UniProtKB-EC"/>
</dbReference>
<evidence type="ECO:0000256" key="10">
    <source>
        <dbReference type="ARBA" id="ARBA00030234"/>
    </source>
</evidence>
<comment type="catalytic activity">
    <reaction evidence="11">
        <text>L-aspartate + L-glutamine + ATP + H2O = L-asparagine + L-glutamate + AMP + diphosphate + H(+)</text>
        <dbReference type="Rhea" id="RHEA:12228"/>
        <dbReference type="ChEBI" id="CHEBI:15377"/>
        <dbReference type="ChEBI" id="CHEBI:15378"/>
        <dbReference type="ChEBI" id="CHEBI:29985"/>
        <dbReference type="ChEBI" id="CHEBI:29991"/>
        <dbReference type="ChEBI" id="CHEBI:30616"/>
        <dbReference type="ChEBI" id="CHEBI:33019"/>
        <dbReference type="ChEBI" id="CHEBI:58048"/>
        <dbReference type="ChEBI" id="CHEBI:58359"/>
        <dbReference type="ChEBI" id="CHEBI:456215"/>
        <dbReference type="EC" id="6.3.5.4"/>
    </reaction>
</comment>
<dbReference type="SUPFAM" id="SSF56235">
    <property type="entry name" value="N-terminal nucleophile aminohydrolases (Ntn hydrolases)"/>
    <property type="match status" value="1"/>
</dbReference>
<keyword evidence="5 13" id="KW-0028">Amino-acid biosynthesis</keyword>
<dbReference type="InterPro" id="IPR014729">
    <property type="entry name" value="Rossmann-like_a/b/a_fold"/>
</dbReference>
<dbReference type="InterPro" id="IPR050795">
    <property type="entry name" value="Asn_Synthetase"/>
</dbReference>
<dbReference type="SUPFAM" id="SSF52402">
    <property type="entry name" value="Adenine nucleotide alpha hydrolases-like"/>
    <property type="match status" value="1"/>
</dbReference>
<feature type="site" description="Important for beta-aspartyl-AMP intermediate formation" evidence="15">
    <location>
        <position position="363"/>
    </location>
</feature>
<keyword evidence="7 12" id="KW-0067">ATP-binding</keyword>
<organism evidence="17 18">
    <name type="scientific">Parthenolecanium corni</name>
    <dbReference type="NCBI Taxonomy" id="536013"/>
    <lineage>
        <taxon>Eukaryota</taxon>
        <taxon>Metazoa</taxon>
        <taxon>Ecdysozoa</taxon>
        <taxon>Arthropoda</taxon>
        <taxon>Hexapoda</taxon>
        <taxon>Insecta</taxon>
        <taxon>Pterygota</taxon>
        <taxon>Neoptera</taxon>
        <taxon>Paraneoptera</taxon>
        <taxon>Hemiptera</taxon>
        <taxon>Sternorrhyncha</taxon>
        <taxon>Coccoidea</taxon>
        <taxon>Coccidae</taxon>
        <taxon>Parthenolecanium</taxon>
    </lineage>
</organism>
<feature type="active site" description="For GATase activity" evidence="13">
    <location>
        <position position="2"/>
    </location>
</feature>
<protein>
    <recommendedName>
        <fullName evidence="3">Asparagine synthetase [glutamine-hydrolyzing]</fullName>
        <ecNumber evidence="2">6.3.5.4</ecNumber>
    </recommendedName>
    <alternativeName>
        <fullName evidence="10">Glutamine-dependent asparagine synthetase</fullName>
    </alternativeName>
</protein>
<evidence type="ECO:0000256" key="12">
    <source>
        <dbReference type="PIRNR" id="PIRNR001589"/>
    </source>
</evidence>
<evidence type="ECO:0000259" key="16">
    <source>
        <dbReference type="PROSITE" id="PS51278"/>
    </source>
</evidence>
<evidence type="ECO:0000256" key="13">
    <source>
        <dbReference type="PIRSR" id="PIRSR001589-1"/>
    </source>
</evidence>
<dbReference type="PROSITE" id="PS51278">
    <property type="entry name" value="GATASE_TYPE_2"/>
    <property type="match status" value="1"/>
</dbReference>
<evidence type="ECO:0000256" key="8">
    <source>
        <dbReference type="ARBA" id="ARBA00022888"/>
    </source>
</evidence>
<dbReference type="InterPro" id="IPR029055">
    <property type="entry name" value="Ntn_hydrolases_N"/>
</dbReference>
<dbReference type="Gene3D" id="3.60.20.10">
    <property type="entry name" value="Glutamine Phosphoribosylpyrophosphate, subunit 1, domain 1"/>
    <property type="match status" value="1"/>
</dbReference>
<evidence type="ECO:0000256" key="11">
    <source>
        <dbReference type="ARBA" id="ARBA00048741"/>
    </source>
</evidence>
<dbReference type="PANTHER" id="PTHR11772">
    <property type="entry name" value="ASPARAGINE SYNTHETASE"/>
    <property type="match status" value="1"/>
</dbReference>
<evidence type="ECO:0000313" key="18">
    <source>
        <dbReference type="Proteomes" id="UP001367676"/>
    </source>
</evidence>
<keyword evidence="18" id="KW-1185">Reference proteome</keyword>
<dbReference type="Gene3D" id="3.40.50.620">
    <property type="entry name" value="HUPs"/>
    <property type="match status" value="1"/>
</dbReference>
<keyword evidence="4" id="KW-0436">Ligase</keyword>
<keyword evidence="8 13" id="KW-0061">Asparagine biosynthesis</keyword>
<dbReference type="InterPro" id="IPR006426">
    <property type="entry name" value="Asn_synth_AEB"/>
</dbReference>
<dbReference type="InterPro" id="IPR017932">
    <property type="entry name" value="GATase_2_dom"/>
</dbReference>
<dbReference type="AlphaFoldDB" id="A0AAN9TH85"/>
<evidence type="ECO:0000256" key="3">
    <source>
        <dbReference type="ARBA" id="ARBA00021389"/>
    </source>
</evidence>
<dbReference type="CDD" id="cd00712">
    <property type="entry name" value="AsnB"/>
    <property type="match status" value="1"/>
</dbReference>
<evidence type="ECO:0000256" key="2">
    <source>
        <dbReference type="ARBA" id="ARBA00012737"/>
    </source>
</evidence>
<evidence type="ECO:0000256" key="9">
    <source>
        <dbReference type="ARBA" id="ARBA00022962"/>
    </source>
</evidence>
<reference evidence="17 18" key="1">
    <citation type="submission" date="2024-03" db="EMBL/GenBank/DDBJ databases">
        <title>Adaptation during the transition from Ophiocordyceps entomopathogen to insect associate is accompanied by gene loss and intensified selection.</title>
        <authorList>
            <person name="Ward C.M."/>
            <person name="Onetto C.A."/>
            <person name="Borneman A.R."/>
        </authorList>
    </citation>
    <scope>NUCLEOTIDE SEQUENCE [LARGE SCALE GENOMIC DNA]</scope>
    <source>
        <strain evidence="17">AWRI1</strain>
        <tissue evidence="17">Single Adult Female</tissue>
    </source>
</reference>
<comment type="pathway">
    <text evidence="1">Amino-acid biosynthesis; L-asparagine biosynthesis; L-asparagine from L-aspartate (L-Gln route): step 1/1.</text>
</comment>
<keyword evidence="9 13" id="KW-0315">Glutamine amidotransferase</keyword>
<evidence type="ECO:0000256" key="4">
    <source>
        <dbReference type="ARBA" id="ARBA00022598"/>
    </source>
</evidence>
<feature type="binding site" evidence="14">
    <location>
        <begin position="361"/>
        <end position="362"/>
    </location>
    <ligand>
        <name>ATP</name>
        <dbReference type="ChEBI" id="CHEBI:30616"/>
    </ligand>
</feature>
<dbReference type="Pfam" id="PF00733">
    <property type="entry name" value="Asn_synthase"/>
    <property type="match status" value="2"/>
</dbReference>
<dbReference type="PANTHER" id="PTHR11772:SF23">
    <property type="entry name" value="ASPARAGINE SYNTHETASE [GLUTAMINE-HYDROLYZING]"/>
    <property type="match status" value="1"/>
</dbReference>
<evidence type="ECO:0000256" key="14">
    <source>
        <dbReference type="PIRSR" id="PIRSR001589-2"/>
    </source>
</evidence>
<dbReference type="CDD" id="cd01991">
    <property type="entry name" value="Asn_synthase_B_C"/>
    <property type="match status" value="1"/>
</dbReference>
<dbReference type="Proteomes" id="UP001367676">
    <property type="component" value="Unassembled WGS sequence"/>
</dbReference>
<dbReference type="EC" id="6.3.5.4" evidence="2"/>
<proteinExistence type="predicted"/>
<dbReference type="EMBL" id="JBBCAQ010000022">
    <property type="protein sequence ID" value="KAK7590186.1"/>
    <property type="molecule type" value="Genomic_DNA"/>
</dbReference>
<sequence length="558" mass="63622">MCGIWAVFGIENADVTKCECAFGKLRHRGPDATRFQRENALPNAFLGFHRLSIVSTPFGIQPLRIYQYPNTLLLCNGELYNFKELGKEYDLKYETGSDVECVIHLYHKFGIEKCAQQLDGVFAFCLVDLETQCFYIARDPYGVRPIFRLVTSEGIIGIASEAKGLIDLTKNLNGTKWYIEQFSPASVAKYQLTENGRAQLIEEKRFYQMGMRPFFKPWISYDVLTDDISANIRNLLTAAVEKRLMSNRRIGCLLSGGLDSSLISALLVKLSREKKLPYKVQSFSVGLGEDSPDLVAAREVAKFIGSEHYEVMFTENDIITVLDDVIYTLETCDITTIRASICMFLIAKFIKENTNTTVIFSGEGADEVAQGYIYFKNAPTPEEGSADSRRLLSEIYLYDGLRADRTTAAHCLELRVPFLDQQFTNYFLNLPTEIRCPRDGNMEKYLIRAAFDDCNLLPKNILWRHKEAFSDGVAHAKRSLFNMVQDWVEDKVSDEELANASIDYPHLTPVTKESYYYRKVFEKHYPGQAAKLVPKYWMPKWTDVKDPSARFIAHYAAS</sequence>
<evidence type="ECO:0000256" key="5">
    <source>
        <dbReference type="ARBA" id="ARBA00022605"/>
    </source>
</evidence>
<feature type="binding site" evidence="14">
    <location>
        <position position="253"/>
    </location>
    <ligand>
        <name>ATP</name>
        <dbReference type="ChEBI" id="CHEBI:30616"/>
    </ligand>
</feature>
<evidence type="ECO:0000313" key="17">
    <source>
        <dbReference type="EMBL" id="KAK7590186.1"/>
    </source>
</evidence>
<evidence type="ECO:0000256" key="6">
    <source>
        <dbReference type="ARBA" id="ARBA00022741"/>
    </source>
</evidence>
<dbReference type="GO" id="GO:0005524">
    <property type="term" value="F:ATP binding"/>
    <property type="evidence" value="ECO:0007669"/>
    <property type="project" value="UniProtKB-KW"/>
</dbReference>
<evidence type="ECO:0000256" key="1">
    <source>
        <dbReference type="ARBA" id="ARBA00005187"/>
    </source>
</evidence>
<dbReference type="NCBIfam" id="TIGR01536">
    <property type="entry name" value="asn_synth_AEB"/>
    <property type="match status" value="1"/>
</dbReference>